<feature type="compositionally biased region" description="Polar residues" evidence="1">
    <location>
        <begin position="437"/>
        <end position="447"/>
    </location>
</feature>
<feature type="region of interest" description="Disordered" evidence="1">
    <location>
        <begin position="429"/>
        <end position="455"/>
    </location>
</feature>
<evidence type="ECO:0000259" key="2">
    <source>
        <dbReference type="Pfam" id="PF18803"/>
    </source>
</evidence>
<evidence type="ECO:0000256" key="1">
    <source>
        <dbReference type="SAM" id="MobiDB-lite"/>
    </source>
</evidence>
<name>A0A9P6ZFI2_9AGAM</name>
<dbReference type="PANTHER" id="PTHR33096:SF1">
    <property type="entry name" value="CXC1-LIKE CYSTEINE CLUSTER ASSOCIATED WITH KDZ TRANSPOSASES DOMAIN-CONTAINING PROTEIN"/>
    <property type="match status" value="1"/>
</dbReference>
<organism evidence="3 4">
    <name type="scientific">Suillus placidus</name>
    <dbReference type="NCBI Taxonomy" id="48579"/>
    <lineage>
        <taxon>Eukaryota</taxon>
        <taxon>Fungi</taxon>
        <taxon>Dikarya</taxon>
        <taxon>Basidiomycota</taxon>
        <taxon>Agaricomycotina</taxon>
        <taxon>Agaricomycetes</taxon>
        <taxon>Agaricomycetidae</taxon>
        <taxon>Boletales</taxon>
        <taxon>Suillineae</taxon>
        <taxon>Suillaceae</taxon>
        <taxon>Suillus</taxon>
    </lineage>
</organism>
<reference evidence="3" key="1">
    <citation type="journal article" date="2020" name="New Phytol.">
        <title>Comparative genomics reveals dynamic genome evolution in host specialist ectomycorrhizal fungi.</title>
        <authorList>
            <person name="Lofgren L.A."/>
            <person name="Nguyen N.H."/>
            <person name="Vilgalys R."/>
            <person name="Ruytinx J."/>
            <person name="Liao H.L."/>
            <person name="Branco S."/>
            <person name="Kuo A."/>
            <person name="LaButti K."/>
            <person name="Lipzen A."/>
            <person name="Andreopoulos W."/>
            <person name="Pangilinan J."/>
            <person name="Riley R."/>
            <person name="Hundley H."/>
            <person name="Na H."/>
            <person name="Barry K."/>
            <person name="Grigoriev I.V."/>
            <person name="Stajich J.E."/>
            <person name="Kennedy P.G."/>
        </authorList>
    </citation>
    <scope>NUCLEOTIDE SEQUENCE</scope>
    <source>
        <strain evidence="3">DOB743</strain>
    </source>
</reference>
<dbReference type="EMBL" id="JABBWD010000511">
    <property type="protein sequence ID" value="KAG1760085.1"/>
    <property type="molecule type" value="Genomic_DNA"/>
</dbReference>
<evidence type="ECO:0000313" key="4">
    <source>
        <dbReference type="Proteomes" id="UP000714275"/>
    </source>
</evidence>
<protein>
    <recommendedName>
        <fullName evidence="2">CxC2-like cysteine cluster KDZ transposase-associated domain-containing protein</fullName>
    </recommendedName>
</protein>
<gene>
    <name evidence="3" type="ORF">EV702DRAFT_1208029</name>
</gene>
<dbReference type="OrthoDB" id="3261436at2759"/>
<sequence>MTKDRDLFLQELLRHEGRGTMYTILSAETVAPALHDFAVEIASALNCAAVIALLQLILKTHYKSDPGVDGLLLHAVSLKKLGLRVQLGHPAGERCLLPERAFTTTSPSLIPMGFMRSVWISVAVRPLRHIQDSYFVQLWFPATTTDPRTAATFRILEQYHILSFESKCSGYEFYHAVARLSDNTGLHPRKDHYEAFMRMVREWRHLKMLKRAGRGYDLAGVEGTGSGECAVICPACPQPGKNLPDNWHDAPKGKRWLYALFLAIDANFRLKRRIVSKDSVDPGLSRGWAYFVEETAYKTFLQSYSGGPQQKSTCSSHNAVNMADTKVSHGLAATGVGTVDCARHNMKLPNGVGDLQKGERYMNMDFLFFSSLRGRYVDTLNVSYDIACQWHKNLWQRMSTMPLELHLDHLATFTKFSFNFSKNVGRTDGEAPERGWSNINPVASSTKEMGPGSRRDTLDDHFGDWNWKKVVGLGATLLRKMIEAQEERGAHQTAFQELNDVLAPETTEAWKVEIVSWEENPNDSLVANPFEAKVIPVTQAAVRLELAKLEASELLQGTDVSMHAEISPSIFIASGIDLENEQRRLKVDIAKQGQHATNTQMGTVQRLRNALQRKIDTWQRIQALYTPAVQLLQSRVESPSHSTLDIINPEDSQLWLPSALCSKPIPCDRRLLTTEWELRYAQAGDALEEIRQSLRLRDYMYTFKRNWIRGQSANTRVQNALSRVEARATAGAEKYRAARVALSSLAPILGEVGWDHKYKVLERKDDMRGMSVPKRGDSEGRRQLSWIWLVEGVGDDEDEVVQDGLRVEWCKARARAMRWAEEVELLQEEMRRVTCFLRWHASWWNQKTAEQMLGTTADDEGLGAYAYRQARLRDDLADCFENKWAAHLPLTAACNTMCPADSEANLDLYLPELPLP</sequence>
<feature type="domain" description="CxC2-like cysteine cluster KDZ transposase-associated" evidence="2">
    <location>
        <begin position="78"/>
        <end position="185"/>
    </location>
</feature>
<dbReference type="Pfam" id="PF18803">
    <property type="entry name" value="CxC2"/>
    <property type="match status" value="1"/>
</dbReference>
<keyword evidence="4" id="KW-1185">Reference proteome</keyword>
<dbReference type="PANTHER" id="PTHR33096">
    <property type="entry name" value="CXC2 DOMAIN-CONTAINING PROTEIN"/>
    <property type="match status" value="1"/>
</dbReference>
<dbReference type="Pfam" id="PF18758">
    <property type="entry name" value="KDZ"/>
    <property type="match status" value="1"/>
</dbReference>
<proteinExistence type="predicted"/>
<comment type="caution">
    <text evidence="3">The sequence shown here is derived from an EMBL/GenBank/DDBJ whole genome shotgun (WGS) entry which is preliminary data.</text>
</comment>
<dbReference type="AlphaFoldDB" id="A0A9P6ZFI2"/>
<evidence type="ECO:0000313" key="3">
    <source>
        <dbReference type="EMBL" id="KAG1760085.1"/>
    </source>
</evidence>
<dbReference type="InterPro" id="IPR041457">
    <property type="entry name" value="CxC2_KDZ-assoc"/>
</dbReference>
<accession>A0A9P6ZFI2</accession>
<dbReference type="InterPro" id="IPR040521">
    <property type="entry name" value="KDZ"/>
</dbReference>
<dbReference type="Proteomes" id="UP000714275">
    <property type="component" value="Unassembled WGS sequence"/>
</dbReference>